<dbReference type="AlphaFoldDB" id="A0A433ST06"/>
<feature type="compositionally biased region" description="Low complexity" evidence="1">
    <location>
        <begin position="54"/>
        <end position="87"/>
    </location>
</feature>
<comment type="caution">
    <text evidence="2">The sequence shown here is derived from an EMBL/GenBank/DDBJ whole genome shotgun (WGS) entry which is preliminary data.</text>
</comment>
<evidence type="ECO:0000313" key="3">
    <source>
        <dbReference type="Proteomes" id="UP000271974"/>
    </source>
</evidence>
<protein>
    <submittedName>
        <fullName evidence="2">Uncharacterized protein</fullName>
    </submittedName>
</protein>
<keyword evidence="3" id="KW-1185">Reference proteome</keyword>
<reference evidence="2 3" key="1">
    <citation type="submission" date="2019-01" db="EMBL/GenBank/DDBJ databases">
        <title>A draft genome assembly of the solar-powered sea slug Elysia chlorotica.</title>
        <authorList>
            <person name="Cai H."/>
            <person name="Li Q."/>
            <person name="Fang X."/>
            <person name="Li J."/>
            <person name="Curtis N.E."/>
            <person name="Altenburger A."/>
            <person name="Shibata T."/>
            <person name="Feng M."/>
            <person name="Maeda T."/>
            <person name="Schwartz J.A."/>
            <person name="Shigenobu S."/>
            <person name="Lundholm N."/>
            <person name="Nishiyama T."/>
            <person name="Yang H."/>
            <person name="Hasebe M."/>
            <person name="Li S."/>
            <person name="Pierce S.K."/>
            <person name="Wang J."/>
        </authorList>
    </citation>
    <scope>NUCLEOTIDE SEQUENCE [LARGE SCALE GENOMIC DNA]</scope>
    <source>
        <strain evidence="2">EC2010</strain>
        <tissue evidence="2">Whole organism of an adult</tissue>
    </source>
</reference>
<feature type="non-terminal residue" evidence="2">
    <location>
        <position position="1"/>
    </location>
</feature>
<dbReference type="Proteomes" id="UP000271974">
    <property type="component" value="Unassembled WGS sequence"/>
</dbReference>
<evidence type="ECO:0000256" key="1">
    <source>
        <dbReference type="SAM" id="MobiDB-lite"/>
    </source>
</evidence>
<proteinExistence type="predicted"/>
<accession>A0A433ST06</accession>
<gene>
    <name evidence="2" type="ORF">EGW08_019842</name>
</gene>
<sequence>RIVRNKANDRSKSSSPHGPDGSPPCTAGDASNPSSEGGPRTVSGGPVTASGGFNISSIMSPSGNNSSSNNNNNNNSNNNNNNSSTNGSHKRKVDADTGSNGIRDASQDMAENRIRWYDRTPPKAPRADMGGSNPLELTPGQEDPSPASYLGLAGSYHQASMAFSSGGDIKQEFHVSPPRAGGEQGGGGGPVYPMAPPISYGGNPSAYEQGSVNTSVPLAVLPQVYNAQV</sequence>
<organism evidence="2 3">
    <name type="scientific">Elysia chlorotica</name>
    <name type="common">Eastern emerald elysia</name>
    <name type="synonym">Sea slug</name>
    <dbReference type="NCBI Taxonomy" id="188477"/>
    <lineage>
        <taxon>Eukaryota</taxon>
        <taxon>Metazoa</taxon>
        <taxon>Spiralia</taxon>
        <taxon>Lophotrochozoa</taxon>
        <taxon>Mollusca</taxon>
        <taxon>Gastropoda</taxon>
        <taxon>Heterobranchia</taxon>
        <taxon>Euthyneura</taxon>
        <taxon>Panpulmonata</taxon>
        <taxon>Sacoglossa</taxon>
        <taxon>Placobranchoidea</taxon>
        <taxon>Plakobranchidae</taxon>
        <taxon>Elysia</taxon>
    </lineage>
</organism>
<feature type="non-terminal residue" evidence="2">
    <location>
        <position position="229"/>
    </location>
</feature>
<feature type="compositionally biased region" description="Low complexity" evidence="1">
    <location>
        <begin position="13"/>
        <end position="24"/>
    </location>
</feature>
<dbReference type="OrthoDB" id="6161002at2759"/>
<feature type="compositionally biased region" description="Basic and acidic residues" evidence="1">
    <location>
        <begin position="110"/>
        <end position="121"/>
    </location>
</feature>
<feature type="region of interest" description="Disordered" evidence="1">
    <location>
        <begin position="169"/>
        <end position="209"/>
    </location>
</feature>
<feature type="compositionally biased region" description="Basic and acidic residues" evidence="1">
    <location>
        <begin position="1"/>
        <end position="12"/>
    </location>
</feature>
<feature type="region of interest" description="Disordered" evidence="1">
    <location>
        <begin position="1"/>
        <end position="149"/>
    </location>
</feature>
<evidence type="ECO:0000313" key="2">
    <source>
        <dbReference type="EMBL" id="RUS72405.1"/>
    </source>
</evidence>
<name>A0A433ST06_ELYCH</name>
<dbReference type="EMBL" id="RQTK01001072">
    <property type="protein sequence ID" value="RUS72405.1"/>
    <property type="molecule type" value="Genomic_DNA"/>
</dbReference>